<evidence type="ECO:0000313" key="3">
    <source>
        <dbReference type="Proteomes" id="UP001355206"/>
    </source>
</evidence>
<evidence type="ECO:0000259" key="1">
    <source>
        <dbReference type="SMART" id="SM00852"/>
    </source>
</evidence>
<keyword evidence="3" id="KW-1185">Reference proteome</keyword>
<dbReference type="PANTHER" id="PTHR13939:SF0">
    <property type="entry name" value="NMN AMIDOHYDROLASE-LIKE PROTEIN YFAY"/>
    <property type="match status" value="1"/>
</dbReference>
<evidence type="ECO:0000313" key="2">
    <source>
        <dbReference type="EMBL" id="MEE7493340.1"/>
    </source>
</evidence>
<protein>
    <recommendedName>
        <fullName evidence="1">MoaB/Mog domain-containing protein</fullName>
    </recommendedName>
</protein>
<sequence length="178" mass="18948">MPRRVGTAAVLVIGDEILSGRTREANAATIACRLAEHGIAVREVRIVPDDAAEIAAAVNELRRRYTHLLTTGGIGPTHDDVTADGVARAFGVGIDIDERALAILRARVQPSRLSEARMRTARLPFGADLVVSPMTKAPGFRIGNVFVMAGVPEILQAMLAAACGMLASEGWPRRDAED</sequence>
<dbReference type="Gene3D" id="3.40.980.10">
    <property type="entry name" value="MoaB/Mog-like domain"/>
    <property type="match status" value="1"/>
</dbReference>
<feature type="domain" description="MoaB/Mog" evidence="1">
    <location>
        <begin position="9"/>
        <end position="170"/>
    </location>
</feature>
<comment type="caution">
    <text evidence="2">The sequence shown here is derived from an EMBL/GenBank/DDBJ whole genome shotgun (WGS) entry which is preliminary data.</text>
</comment>
<dbReference type="EMBL" id="MLCA01000014">
    <property type="protein sequence ID" value="MEE7493340.1"/>
    <property type="molecule type" value="Genomic_DNA"/>
</dbReference>
<gene>
    <name evidence="2" type="ORF">MOTC310_23925</name>
</gene>
<dbReference type="CDD" id="cd00885">
    <property type="entry name" value="cinA"/>
    <property type="match status" value="1"/>
</dbReference>
<accession>A0ABU7TVW5</accession>
<dbReference type="SUPFAM" id="SSF53218">
    <property type="entry name" value="Molybdenum cofactor biosynthesis proteins"/>
    <property type="match status" value="1"/>
</dbReference>
<dbReference type="Proteomes" id="UP001355206">
    <property type="component" value="Unassembled WGS sequence"/>
</dbReference>
<proteinExistence type="predicted"/>
<organism evidence="2 3">
    <name type="scientific">Methylobacterium oryzae</name>
    <dbReference type="NCBI Taxonomy" id="334852"/>
    <lineage>
        <taxon>Bacteria</taxon>
        <taxon>Pseudomonadati</taxon>
        <taxon>Pseudomonadota</taxon>
        <taxon>Alphaproteobacteria</taxon>
        <taxon>Hyphomicrobiales</taxon>
        <taxon>Methylobacteriaceae</taxon>
        <taxon>Methylobacterium</taxon>
    </lineage>
</organism>
<dbReference type="PANTHER" id="PTHR13939">
    <property type="entry name" value="NICOTINAMIDE-NUCLEOTIDE AMIDOHYDROLASE PNCC"/>
    <property type="match status" value="1"/>
</dbReference>
<reference evidence="2 3" key="1">
    <citation type="journal article" date="2012" name="Genet. Mol. Biol.">
        <title>Analysis of 16S rRNA and mxaF genes revealing insights into Methylobacterium niche-specific plant association.</title>
        <authorList>
            <person name="Dourado M.N."/>
            <person name="Andreote F.D."/>
            <person name="Dini-Andreote F."/>
            <person name="Conti R."/>
            <person name="Araujo J.M."/>
            <person name="Araujo W.L."/>
        </authorList>
    </citation>
    <scope>NUCLEOTIDE SEQUENCE [LARGE SCALE GENOMIC DNA]</scope>
    <source>
        <strain evidence="2 3">TC3-10</strain>
    </source>
</reference>
<dbReference type="InterPro" id="IPR036425">
    <property type="entry name" value="MoaB/Mog-like_dom_sf"/>
</dbReference>
<name>A0ABU7TVW5_9HYPH</name>
<dbReference type="SMART" id="SM00852">
    <property type="entry name" value="MoCF_biosynth"/>
    <property type="match status" value="1"/>
</dbReference>
<dbReference type="InterPro" id="IPR001453">
    <property type="entry name" value="MoaB/Mog_dom"/>
</dbReference>
<dbReference type="InterPro" id="IPR050101">
    <property type="entry name" value="CinA"/>
</dbReference>
<dbReference type="Pfam" id="PF00994">
    <property type="entry name" value="MoCF_biosynth"/>
    <property type="match status" value="1"/>
</dbReference>